<accession>A0A382UY15</accession>
<dbReference type="AlphaFoldDB" id="A0A382UY15"/>
<evidence type="ECO:0000313" key="2">
    <source>
        <dbReference type="EMBL" id="SVD39134.1"/>
    </source>
</evidence>
<feature type="non-terminal residue" evidence="2">
    <location>
        <position position="1"/>
    </location>
</feature>
<evidence type="ECO:0000256" key="1">
    <source>
        <dbReference type="SAM" id="MobiDB-lite"/>
    </source>
</evidence>
<dbReference type="Pfam" id="PF05787">
    <property type="entry name" value="PhoX"/>
    <property type="match status" value="2"/>
</dbReference>
<dbReference type="PANTHER" id="PTHR35399:SF4">
    <property type="entry name" value="MEMBRANE PROTEIN"/>
    <property type="match status" value="1"/>
</dbReference>
<proteinExistence type="predicted"/>
<name>A0A382UY15_9ZZZZ</name>
<dbReference type="PANTHER" id="PTHR35399">
    <property type="entry name" value="SLR8030 PROTEIN"/>
    <property type="match status" value="1"/>
</dbReference>
<gene>
    <name evidence="2" type="ORF">METZ01_LOCUS391988</name>
</gene>
<feature type="region of interest" description="Disordered" evidence="1">
    <location>
        <begin position="1"/>
        <end position="23"/>
    </location>
</feature>
<sequence>PSTQQAGENGYGPLSPTRDETTGLPLLHLPKDFRYLTFGWTGDTLRDGSLTPGMHDGMAAFTGPIDSVRLVRNHETRIKAVAFADAPKYDVNAGGGTTTLDFDTETGTVIDSWASLTGTAVNCAGGPTPWHSWLTCEETIDGPGGDNNYKQPHGYVFEVPIDGTATAEPLRSMGRFVHEAVSVDPNTGIVYETEDQGTAGFYRFLPENRNNLAAGGQLEMLALSERTKADLRTDQTPNVWHPVSWVPIDEPDPTGIAVDSIFRQGSENGGATFARLEGTWYGNGRIYIV</sequence>
<protein>
    <recommendedName>
        <fullName evidence="3">DUF839 domain-containing protein</fullName>
    </recommendedName>
</protein>
<feature type="non-terminal residue" evidence="2">
    <location>
        <position position="289"/>
    </location>
</feature>
<dbReference type="InterPro" id="IPR008557">
    <property type="entry name" value="PhoX"/>
</dbReference>
<dbReference type="EMBL" id="UINC01147674">
    <property type="protein sequence ID" value="SVD39134.1"/>
    <property type="molecule type" value="Genomic_DNA"/>
</dbReference>
<reference evidence="2" key="1">
    <citation type="submission" date="2018-05" db="EMBL/GenBank/DDBJ databases">
        <authorList>
            <person name="Lanie J.A."/>
            <person name="Ng W.-L."/>
            <person name="Kazmierczak K.M."/>
            <person name="Andrzejewski T.M."/>
            <person name="Davidsen T.M."/>
            <person name="Wayne K.J."/>
            <person name="Tettelin H."/>
            <person name="Glass J.I."/>
            <person name="Rusch D."/>
            <person name="Podicherti R."/>
            <person name="Tsui H.-C.T."/>
            <person name="Winkler M.E."/>
        </authorList>
    </citation>
    <scope>NUCLEOTIDE SEQUENCE</scope>
</reference>
<organism evidence="2">
    <name type="scientific">marine metagenome</name>
    <dbReference type="NCBI Taxonomy" id="408172"/>
    <lineage>
        <taxon>unclassified sequences</taxon>
        <taxon>metagenomes</taxon>
        <taxon>ecological metagenomes</taxon>
    </lineage>
</organism>
<evidence type="ECO:0008006" key="3">
    <source>
        <dbReference type="Google" id="ProtNLM"/>
    </source>
</evidence>